<organism evidence="1 2">
    <name type="scientific">Paenibacillus mesotrionivorans</name>
    <dbReference type="NCBI Taxonomy" id="3160968"/>
    <lineage>
        <taxon>Bacteria</taxon>
        <taxon>Bacillati</taxon>
        <taxon>Bacillota</taxon>
        <taxon>Bacilli</taxon>
        <taxon>Bacillales</taxon>
        <taxon>Paenibacillaceae</taxon>
        <taxon>Paenibacillus</taxon>
    </lineage>
</organism>
<comment type="caution">
    <text evidence="1">The sequence shown here is derived from an EMBL/GenBank/DDBJ whole genome shotgun (WGS) entry which is preliminary data.</text>
</comment>
<sequence length="243" mass="27727">MFAGKKVIMFDLDGTLVDSVGVWNEVDRLVIRKIGGTEPAETEIQKQRDAVMRRNSKAEHPYLEYCRYLKDTYNHAWTAEEVLKLRYDIADDYLANTIDYKPGADKVLHRLKAQGFVMAVATATRRKNLELYLTVNRNIMGKARLDECFSILYTREDTKEIKPNPEVYLRIMRELGAAPSECLIFEDSLVGVEAAHNAGIEAVAMYDKYSDGERDEINALADYRFNSYDEVLAAIEAELPVIL</sequence>
<keyword evidence="2" id="KW-1185">Reference proteome</keyword>
<reference evidence="1" key="1">
    <citation type="submission" date="2024-12" db="EMBL/GenBank/DDBJ databases">
        <authorList>
            <person name="Wu N."/>
        </authorList>
    </citation>
    <scope>NUCLEOTIDE SEQUENCE</scope>
    <source>
        <strain evidence="1">P15</strain>
    </source>
</reference>
<keyword evidence="1" id="KW-0378">Hydrolase</keyword>
<name>A0ACC7P222_9BACL</name>
<accession>A0ACC7P222</accession>
<dbReference type="EMBL" id="JBJURJ010000016">
    <property type="protein sequence ID" value="MFM9331093.1"/>
    <property type="molecule type" value="Genomic_DNA"/>
</dbReference>
<protein>
    <submittedName>
        <fullName evidence="1">HAD family hydrolase</fullName>
    </submittedName>
</protein>
<gene>
    <name evidence="1" type="ORF">ACI1P1_22625</name>
</gene>
<proteinExistence type="predicted"/>
<evidence type="ECO:0000313" key="2">
    <source>
        <dbReference type="Proteomes" id="UP001631969"/>
    </source>
</evidence>
<evidence type="ECO:0000313" key="1">
    <source>
        <dbReference type="EMBL" id="MFM9331093.1"/>
    </source>
</evidence>
<dbReference type="Proteomes" id="UP001631969">
    <property type="component" value="Unassembled WGS sequence"/>
</dbReference>